<feature type="region of interest" description="Disordered" evidence="2">
    <location>
        <begin position="128"/>
        <end position="194"/>
    </location>
</feature>
<evidence type="ECO:0000313" key="3">
    <source>
        <dbReference type="EMBL" id="CZR63921.1"/>
    </source>
</evidence>
<proteinExistence type="predicted"/>
<name>A0A1L7XFV7_9HELO</name>
<feature type="coiled-coil region" evidence="1">
    <location>
        <begin position="48"/>
        <end position="75"/>
    </location>
</feature>
<organism evidence="3 4">
    <name type="scientific">Phialocephala subalpina</name>
    <dbReference type="NCBI Taxonomy" id="576137"/>
    <lineage>
        <taxon>Eukaryota</taxon>
        <taxon>Fungi</taxon>
        <taxon>Dikarya</taxon>
        <taxon>Ascomycota</taxon>
        <taxon>Pezizomycotina</taxon>
        <taxon>Leotiomycetes</taxon>
        <taxon>Helotiales</taxon>
        <taxon>Mollisiaceae</taxon>
        <taxon>Phialocephala</taxon>
        <taxon>Phialocephala fortinii species complex</taxon>
    </lineage>
</organism>
<dbReference type="Proteomes" id="UP000184330">
    <property type="component" value="Unassembled WGS sequence"/>
</dbReference>
<dbReference type="AlphaFoldDB" id="A0A1L7XFV7"/>
<sequence>MLLTRPLPPQFLLPAWSAHQLAQLVQRAYSIDRKAPVRYTGKPAPALHRRLDLSYQKLQDDLSNVEERDENKNLETCEGIVQGGTRGNNAQLDEAGHKLSEGAGKHEVAFRPNIERRREAVRRLQIRERKHIQREKGESERSTVSARGKSLESWAPVTLSKPGSLPPQPPMREKMKKKRATEPTPRDEKQTTVVQQPSALSLFDELFPEERHTKTPEQRLVEHRLDKLPAFNWSPEINIDDYDEEHTHSEPEQDPFHQIPQRRPWNSATQYTPVSSPPLARPSGEQDQALSGRESILVLSACSKTLEESDFFRLSPKGQHIEGWKSGLLKVIPSRDNKTLESLGSYFLLFSSDATARAYLDQTMRLHTLSRLYRREKEARFPLPPGYLKEGESMEDLLKGFSLIPGFVKLSLRMLNRPYSPRLKQLITEGGPVALARKEANTENLVLFTTDQSHITHADVRDVLAQDGRRRNMHWHLAADRHQSIIKFQGNGRREAEAFVRKGYFSGSAVRTYNGPSQFIISLKDSTEARRFAREWHRRPLPIQKGARAEDEPPPIVNAEILW</sequence>
<accession>A0A1L7XFV7</accession>
<protein>
    <submittedName>
        <fullName evidence="3">Uncharacterized protein</fullName>
    </submittedName>
</protein>
<keyword evidence="4" id="KW-1185">Reference proteome</keyword>
<reference evidence="3 4" key="1">
    <citation type="submission" date="2016-03" db="EMBL/GenBank/DDBJ databases">
        <authorList>
            <person name="Ploux O."/>
        </authorList>
    </citation>
    <scope>NUCLEOTIDE SEQUENCE [LARGE SCALE GENOMIC DNA]</scope>
    <source>
        <strain evidence="3 4">UAMH 11012</strain>
    </source>
</reference>
<keyword evidence="1" id="KW-0175">Coiled coil</keyword>
<evidence type="ECO:0000256" key="2">
    <source>
        <dbReference type="SAM" id="MobiDB-lite"/>
    </source>
</evidence>
<dbReference type="OrthoDB" id="5332316at2759"/>
<dbReference type="EMBL" id="FJOG01000025">
    <property type="protein sequence ID" value="CZR63921.1"/>
    <property type="molecule type" value="Genomic_DNA"/>
</dbReference>
<feature type="compositionally biased region" description="Basic and acidic residues" evidence="2">
    <location>
        <begin position="180"/>
        <end position="190"/>
    </location>
</feature>
<evidence type="ECO:0000256" key="1">
    <source>
        <dbReference type="SAM" id="Coils"/>
    </source>
</evidence>
<gene>
    <name evidence="3" type="ORF">PAC_13818</name>
</gene>
<feature type="region of interest" description="Disordered" evidence="2">
    <location>
        <begin position="267"/>
        <end position="288"/>
    </location>
</feature>
<evidence type="ECO:0000313" key="4">
    <source>
        <dbReference type="Proteomes" id="UP000184330"/>
    </source>
</evidence>